<keyword evidence="2" id="KW-0812">Transmembrane</keyword>
<dbReference type="EMBL" id="LILD01000001">
    <property type="protein sequence ID" value="KOO39668.1"/>
    <property type="molecule type" value="Genomic_DNA"/>
</dbReference>
<comment type="caution">
    <text evidence="4">The sequence shown here is derived from an EMBL/GenBank/DDBJ whole genome shotgun (WGS) entry which is preliminary data.</text>
</comment>
<dbReference type="PATRIC" id="fig|136160.3.peg.3041"/>
<feature type="domain" description="DUF1510" evidence="3">
    <location>
        <begin position="91"/>
        <end position="180"/>
    </location>
</feature>
<feature type="compositionally biased region" description="Acidic residues" evidence="1">
    <location>
        <begin position="45"/>
        <end position="54"/>
    </location>
</feature>
<accession>A0A0M0KMP1</accession>
<dbReference type="Pfam" id="PF07423">
    <property type="entry name" value="DUF1510"/>
    <property type="match status" value="1"/>
</dbReference>
<sequence length="183" mass="20236">MPRSRLEARKKRRVNTFLNVAIGVVALLIIYYTAQLFINPGADETTADVEETNEQEQNGANSDSATDGDSNDPDGQEVEEQEEETVEAGVEDGEWEPIGTQQTGEFSHDFTRGSVNWNEMVRAIEYATGLSGDEYILERLENGGTATTARGIVSLKGDRGTQYQVTIEFIEGEGWMPIELIEP</sequence>
<evidence type="ECO:0000256" key="2">
    <source>
        <dbReference type="SAM" id="Phobius"/>
    </source>
</evidence>
<feature type="transmembrane region" description="Helical" evidence="2">
    <location>
        <begin position="16"/>
        <end position="34"/>
    </location>
</feature>
<organism evidence="4">
    <name type="scientific">Halalkalibacterium halodurans</name>
    <name type="common">Bacillus halodurans</name>
    <dbReference type="NCBI Taxonomy" id="86665"/>
    <lineage>
        <taxon>Bacteria</taxon>
        <taxon>Bacillati</taxon>
        <taxon>Bacillota</taxon>
        <taxon>Bacilli</taxon>
        <taxon>Bacillales</taxon>
        <taxon>Bacillaceae</taxon>
        <taxon>Halalkalibacterium (ex Joshi et al. 2022)</taxon>
    </lineage>
</organism>
<evidence type="ECO:0000313" key="4">
    <source>
        <dbReference type="EMBL" id="KOO39668.1"/>
    </source>
</evidence>
<evidence type="ECO:0000259" key="3">
    <source>
        <dbReference type="Pfam" id="PF07423"/>
    </source>
</evidence>
<reference evidence="4" key="1">
    <citation type="submission" date="2015-08" db="EMBL/GenBank/DDBJ databases">
        <title>Complete DNA Sequence of Pseudomonas syringae pv. actinidiae, the Causal Agent of Kiwifruit Canker Disease.</title>
        <authorList>
            <person name="Rikkerink E.H.A."/>
            <person name="Fineran P.C."/>
        </authorList>
    </citation>
    <scope>NUCLEOTIDE SEQUENCE</scope>
    <source>
        <strain evidence="4">DSM 13666</strain>
    </source>
</reference>
<feature type="region of interest" description="Disordered" evidence="1">
    <location>
        <begin position="45"/>
        <end position="109"/>
    </location>
</feature>
<protein>
    <recommendedName>
        <fullName evidence="3">DUF1510 domain-containing protein</fullName>
    </recommendedName>
</protein>
<proteinExistence type="predicted"/>
<name>A0A0M0KMP1_ALKHA</name>
<dbReference type="AlphaFoldDB" id="A0A0M0KMP1"/>
<evidence type="ECO:0000256" key="1">
    <source>
        <dbReference type="SAM" id="MobiDB-lite"/>
    </source>
</evidence>
<keyword evidence="2" id="KW-0472">Membrane</keyword>
<feature type="compositionally biased region" description="Polar residues" evidence="1">
    <location>
        <begin position="55"/>
        <end position="68"/>
    </location>
</feature>
<gene>
    <name evidence="4" type="ORF">AMD02_13035</name>
</gene>
<dbReference type="InterPro" id="IPR009988">
    <property type="entry name" value="DUF1510"/>
</dbReference>
<dbReference type="RefSeq" id="WP_053431567.1">
    <property type="nucleotide sequence ID" value="NZ_CP040441.1"/>
</dbReference>
<feature type="compositionally biased region" description="Acidic residues" evidence="1">
    <location>
        <begin position="69"/>
        <end position="95"/>
    </location>
</feature>
<dbReference type="GeneID" id="87596900"/>
<keyword evidence="2" id="KW-1133">Transmembrane helix</keyword>